<evidence type="ECO:0000313" key="4">
    <source>
        <dbReference type="Proteomes" id="UP001291653"/>
    </source>
</evidence>
<evidence type="ECO:0000256" key="2">
    <source>
        <dbReference type="SAM" id="Phobius"/>
    </source>
</evidence>
<evidence type="ECO:0000313" key="3">
    <source>
        <dbReference type="EMBL" id="GLF94428.1"/>
    </source>
</evidence>
<feature type="compositionally biased region" description="Low complexity" evidence="1">
    <location>
        <begin position="171"/>
        <end position="186"/>
    </location>
</feature>
<gene>
    <name evidence="3" type="ORF">SYYSPA8_09045</name>
</gene>
<dbReference type="RefSeq" id="WP_323446517.1">
    <property type="nucleotide sequence ID" value="NZ_BSBI01000003.1"/>
</dbReference>
<dbReference type="Proteomes" id="UP001291653">
    <property type="component" value="Unassembled WGS sequence"/>
</dbReference>
<reference evidence="3 4" key="1">
    <citation type="submission" date="2022-10" db="EMBL/GenBank/DDBJ databases">
        <title>Draft genome sequence of Streptomyces sp. YSPA8.</title>
        <authorList>
            <person name="Moriuchi R."/>
            <person name="Dohra H."/>
            <person name="Yamamura H."/>
            <person name="Kodani S."/>
        </authorList>
    </citation>
    <scope>NUCLEOTIDE SEQUENCE [LARGE SCALE GENOMIC DNA]</scope>
    <source>
        <strain evidence="3 4">YSPA8</strain>
    </source>
</reference>
<sequence length="193" mass="20718">MRGKQTIRDMILSMAAIGSVVGVVYLFLPNDGDADADPTKAVDYSVEMVTAQRAAPYPVLVPQGLPEGWKPTSVSYKGYADDSWHIGFLDPDREYVAIEQSTEAKGKFVPKVTHQAEDTGRTQRIDGETWQRWEGAKYDALVRLDKGVTTVVTGTAGPEQLARMAAALERAPSSVPAPAASAPAGSKEPVRAS</sequence>
<feature type="transmembrane region" description="Helical" evidence="2">
    <location>
        <begin position="12"/>
        <end position="28"/>
    </location>
</feature>
<comment type="caution">
    <text evidence="3">The sequence shown here is derived from an EMBL/GenBank/DDBJ whole genome shotgun (WGS) entry which is preliminary data.</text>
</comment>
<keyword evidence="2" id="KW-0472">Membrane</keyword>
<dbReference type="Pfam" id="PF14030">
    <property type="entry name" value="DUF4245"/>
    <property type="match status" value="1"/>
</dbReference>
<proteinExistence type="predicted"/>
<feature type="region of interest" description="Disordered" evidence="1">
    <location>
        <begin position="170"/>
        <end position="193"/>
    </location>
</feature>
<accession>A0ABQ5NVN6</accession>
<organism evidence="3 4">
    <name type="scientific">Streptomyces yaizuensis</name>
    <dbReference type="NCBI Taxonomy" id="2989713"/>
    <lineage>
        <taxon>Bacteria</taxon>
        <taxon>Bacillati</taxon>
        <taxon>Actinomycetota</taxon>
        <taxon>Actinomycetes</taxon>
        <taxon>Kitasatosporales</taxon>
        <taxon>Streptomycetaceae</taxon>
        <taxon>Streptomyces</taxon>
    </lineage>
</organism>
<keyword evidence="2" id="KW-0812">Transmembrane</keyword>
<protein>
    <submittedName>
        <fullName evidence="3">DUF4245 domain-containing protein</fullName>
    </submittedName>
</protein>
<keyword evidence="4" id="KW-1185">Reference proteome</keyword>
<keyword evidence="2" id="KW-1133">Transmembrane helix</keyword>
<evidence type="ECO:0000256" key="1">
    <source>
        <dbReference type="SAM" id="MobiDB-lite"/>
    </source>
</evidence>
<dbReference type="InterPro" id="IPR025339">
    <property type="entry name" value="DUF4245"/>
</dbReference>
<dbReference type="EMBL" id="BSBI01000003">
    <property type="protein sequence ID" value="GLF94428.1"/>
    <property type="molecule type" value="Genomic_DNA"/>
</dbReference>
<name>A0ABQ5NVN6_9ACTN</name>